<gene>
    <name evidence="1" type="ORF">PECUL_23A017899</name>
</gene>
<evidence type="ECO:0000313" key="2">
    <source>
        <dbReference type="Proteomes" id="UP001295444"/>
    </source>
</evidence>
<dbReference type="EMBL" id="OW240917">
    <property type="protein sequence ID" value="CAH2302507.1"/>
    <property type="molecule type" value="Genomic_DNA"/>
</dbReference>
<proteinExistence type="predicted"/>
<keyword evidence="2" id="KW-1185">Reference proteome</keyword>
<dbReference type="Proteomes" id="UP001295444">
    <property type="component" value="Chromosome 06"/>
</dbReference>
<organism evidence="1 2">
    <name type="scientific">Pelobates cultripes</name>
    <name type="common">Western spadefoot toad</name>
    <dbReference type="NCBI Taxonomy" id="61616"/>
    <lineage>
        <taxon>Eukaryota</taxon>
        <taxon>Metazoa</taxon>
        <taxon>Chordata</taxon>
        <taxon>Craniata</taxon>
        <taxon>Vertebrata</taxon>
        <taxon>Euteleostomi</taxon>
        <taxon>Amphibia</taxon>
        <taxon>Batrachia</taxon>
        <taxon>Anura</taxon>
        <taxon>Pelobatoidea</taxon>
        <taxon>Pelobatidae</taxon>
        <taxon>Pelobates</taxon>
    </lineage>
</organism>
<sequence>MACQDQAVTSAPWNAQPRQQVVLGVLLAAPRRAVVTYVSLASYKKEVPVHCQCTARGGEEKNMLNVLKTCSACSKANLCKPTAAVFVLCDSMVHSWSWAITHSGSRALIEPFVQLAVQFIGLKVPSTMRNRIWSYERLNHLVFSDGEEERGGLGGRSSEIITSLTSRGCCLTPARLRVTAGLCVSVSRCTEGPKRWQSGHGADNLYDELHKAPLCLRITYDNLHSSVGF</sequence>
<reference evidence="1" key="1">
    <citation type="submission" date="2022-03" db="EMBL/GenBank/DDBJ databases">
        <authorList>
            <person name="Alioto T."/>
            <person name="Alioto T."/>
            <person name="Gomez Garrido J."/>
        </authorList>
    </citation>
    <scope>NUCLEOTIDE SEQUENCE</scope>
</reference>
<accession>A0AAD1SKY6</accession>
<protein>
    <submittedName>
        <fullName evidence="1">Uncharacterized protein</fullName>
    </submittedName>
</protein>
<evidence type="ECO:0000313" key="1">
    <source>
        <dbReference type="EMBL" id="CAH2302507.1"/>
    </source>
</evidence>
<name>A0AAD1SKY6_PELCU</name>
<dbReference type="AlphaFoldDB" id="A0AAD1SKY6"/>